<dbReference type="AlphaFoldDB" id="A0A225V5Z5"/>
<keyword evidence="3" id="KW-1185">Reference proteome</keyword>
<dbReference type="PANTHER" id="PTHR31569:SF4">
    <property type="entry name" value="SWIM-TYPE DOMAIN-CONTAINING PROTEIN"/>
    <property type="match status" value="1"/>
</dbReference>
<dbReference type="Proteomes" id="UP000198211">
    <property type="component" value="Unassembled WGS sequence"/>
</dbReference>
<dbReference type="PANTHER" id="PTHR31569">
    <property type="entry name" value="SWIM-TYPE DOMAIN-CONTAINING PROTEIN"/>
    <property type="match status" value="1"/>
</dbReference>
<evidence type="ECO:0000313" key="2">
    <source>
        <dbReference type="EMBL" id="OWZ00763.1"/>
    </source>
</evidence>
<dbReference type="STRING" id="4795.A0A225V5Z5"/>
<gene>
    <name evidence="2" type="ORF">PHMEG_00027977</name>
</gene>
<sequence>MQYLRKQTGKQVALRDVHNMVARRMEQRRGGLSVEKWLDSVLQNMCQTRGNHAAVNVDETKKVQTITLRTRQMRHWFKAFPEVLMIDATHNTNESCYKLFSFMVHNIYGNISK</sequence>
<proteinExistence type="predicted"/>
<feature type="domain" description="ZSWIM1/3 RNaseH-like" evidence="1">
    <location>
        <begin position="44"/>
        <end position="110"/>
    </location>
</feature>
<protein>
    <submittedName>
        <fullName evidence="2">ABC transporter</fullName>
    </submittedName>
</protein>
<accession>A0A225V5Z5</accession>
<dbReference type="OrthoDB" id="123859at2759"/>
<dbReference type="InterPro" id="IPR052579">
    <property type="entry name" value="Zinc_finger_SWIM"/>
</dbReference>
<comment type="caution">
    <text evidence="2">The sequence shown here is derived from an EMBL/GenBank/DDBJ whole genome shotgun (WGS) entry which is preliminary data.</text>
</comment>
<evidence type="ECO:0000313" key="3">
    <source>
        <dbReference type="Proteomes" id="UP000198211"/>
    </source>
</evidence>
<reference evidence="3" key="1">
    <citation type="submission" date="2017-03" db="EMBL/GenBank/DDBJ databases">
        <title>Phytopthora megakarya and P. palmivora, two closely related causual agents of cacao black pod achieved similar genome size and gene model numbers by different mechanisms.</title>
        <authorList>
            <person name="Ali S."/>
            <person name="Shao J."/>
            <person name="Larry D.J."/>
            <person name="Kronmiller B."/>
            <person name="Shen D."/>
            <person name="Strem M.D."/>
            <person name="Melnick R.L."/>
            <person name="Guiltinan M.J."/>
            <person name="Tyler B.M."/>
            <person name="Meinhardt L.W."/>
            <person name="Bailey B.A."/>
        </authorList>
    </citation>
    <scope>NUCLEOTIDE SEQUENCE [LARGE SCALE GENOMIC DNA]</scope>
    <source>
        <strain evidence="3">zdho120</strain>
    </source>
</reference>
<evidence type="ECO:0000259" key="1">
    <source>
        <dbReference type="Pfam" id="PF21056"/>
    </source>
</evidence>
<dbReference type="EMBL" id="NBNE01007346">
    <property type="protein sequence ID" value="OWZ00763.1"/>
    <property type="molecule type" value="Genomic_DNA"/>
</dbReference>
<dbReference type="InterPro" id="IPR048324">
    <property type="entry name" value="ZSWIM1-3_RNaseH-like"/>
</dbReference>
<organism evidence="2 3">
    <name type="scientific">Phytophthora megakarya</name>
    <dbReference type="NCBI Taxonomy" id="4795"/>
    <lineage>
        <taxon>Eukaryota</taxon>
        <taxon>Sar</taxon>
        <taxon>Stramenopiles</taxon>
        <taxon>Oomycota</taxon>
        <taxon>Peronosporomycetes</taxon>
        <taxon>Peronosporales</taxon>
        <taxon>Peronosporaceae</taxon>
        <taxon>Phytophthora</taxon>
    </lineage>
</organism>
<dbReference type="Pfam" id="PF21056">
    <property type="entry name" value="ZSWIM1-3_RNaseH-like"/>
    <property type="match status" value="1"/>
</dbReference>
<name>A0A225V5Z5_9STRA</name>